<gene>
    <name evidence="1" type="ORF">HGRIS_012386</name>
</gene>
<name>A0ABR3IS99_9AGAR</name>
<protein>
    <recommendedName>
        <fullName evidence="3">F-box domain-containing protein</fullName>
    </recommendedName>
</protein>
<dbReference type="Proteomes" id="UP001556367">
    <property type="component" value="Unassembled WGS sequence"/>
</dbReference>
<comment type="caution">
    <text evidence="1">The sequence shown here is derived from an EMBL/GenBank/DDBJ whole genome shotgun (WGS) entry which is preliminary data.</text>
</comment>
<evidence type="ECO:0000313" key="2">
    <source>
        <dbReference type="Proteomes" id="UP001556367"/>
    </source>
</evidence>
<dbReference type="EMBL" id="JASNQZ010000015">
    <property type="protein sequence ID" value="KAL0946121.1"/>
    <property type="molecule type" value="Genomic_DNA"/>
</dbReference>
<evidence type="ECO:0008006" key="3">
    <source>
        <dbReference type="Google" id="ProtNLM"/>
    </source>
</evidence>
<organism evidence="1 2">
    <name type="scientific">Hohenbuehelia grisea</name>
    <dbReference type="NCBI Taxonomy" id="104357"/>
    <lineage>
        <taxon>Eukaryota</taxon>
        <taxon>Fungi</taxon>
        <taxon>Dikarya</taxon>
        <taxon>Basidiomycota</taxon>
        <taxon>Agaricomycotina</taxon>
        <taxon>Agaricomycetes</taxon>
        <taxon>Agaricomycetidae</taxon>
        <taxon>Agaricales</taxon>
        <taxon>Pleurotineae</taxon>
        <taxon>Pleurotaceae</taxon>
        <taxon>Hohenbuehelia</taxon>
    </lineage>
</organism>
<dbReference type="SUPFAM" id="SSF52047">
    <property type="entry name" value="RNI-like"/>
    <property type="match status" value="1"/>
</dbReference>
<proteinExistence type="predicted"/>
<accession>A0ABR3IS99</accession>
<keyword evidence="2" id="KW-1185">Reference proteome</keyword>
<evidence type="ECO:0000313" key="1">
    <source>
        <dbReference type="EMBL" id="KAL0946121.1"/>
    </source>
</evidence>
<reference evidence="2" key="1">
    <citation type="submission" date="2024-06" db="EMBL/GenBank/DDBJ databases">
        <title>Multi-omics analyses provide insights into the biosynthesis of the anticancer antibiotic pleurotin in Hohenbuehelia grisea.</title>
        <authorList>
            <person name="Weaver J.A."/>
            <person name="Alberti F."/>
        </authorList>
    </citation>
    <scope>NUCLEOTIDE SEQUENCE [LARGE SCALE GENOMIC DNA]</scope>
    <source>
        <strain evidence="2">T-177</strain>
    </source>
</reference>
<dbReference type="Gene3D" id="3.80.10.10">
    <property type="entry name" value="Ribonuclease Inhibitor"/>
    <property type="match status" value="1"/>
</dbReference>
<dbReference type="InterPro" id="IPR032675">
    <property type="entry name" value="LRR_dom_sf"/>
</dbReference>
<sequence length="544" mass="60720">MHSCLSVDEIFRNIVDQIPVTDGQCTLASLAQTCRAFKDPSLARLWSQLSTILPLLKLFPEDAWEIADDHVPVLVSGSDSESLSESDQSFNSTGRTFKFVRDLFPERDWSRFNAYAPLVHHLTFALHLFESCNGVKIPRLVLDNLSLHKPESPLLPRLRSLAWDDEVEFAAPVFQLFLSPFVTHLSYTNRRNSARPPNGSRPSSILSTLATSCPDLVSFKARNLPQDVLVTVLLPRTVTSESAARFASLKFLSISGNDIPQAVLMDLSNHAQLEYLVCTIGETSIPHSTTSTSFASLRKLSMSIRRLTSEVSNYVRCLRLPQLAELRLHLPSRRVDLAWLHHLCQSISTYTTLSILCIGTYGGQTNSPVFASDIHPLLDIRGLRELQILIQALRLDDDAITSISTSFPALRRLELIPRQYRTRGSWQTRCTLASLKSLSRNCRHLKELAILLDTKDASSVSLNDNDADRIRNTELTQIWVGNSDPPDPKATAVVLADLFPNLMAIEPRGRLNNGTNRPDRWRVVERLLLRSHAGVSSQDGDGGS</sequence>